<dbReference type="AlphaFoldDB" id="A0A160DTB2"/>
<organism evidence="2 3">
    <name type="scientific">Dokdonella koreensis DS-123</name>
    <dbReference type="NCBI Taxonomy" id="1300342"/>
    <lineage>
        <taxon>Bacteria</taxon>
        <taxon>Pseudomonadati</taxon>
        <taxon>Pseudomonadota</taxon>
        <taxon>Gammaproteobacteria</taxon>
        <taxon>Lysobacterales</taxon>
        <taxon>Rhodanobacteraceae</taxon>
        <taxon>Dokdonella</taxon>
    </lineage>
</organism>
<reference evidence="2 3" key="1">
    <citation type="submission" date="2016-04" db="EMBL/GenBank/DDBJ databases">
        <title>Complete genome sequence of Dokdonella koreensis DS-123T.</title>
        <authorList>
            <person name="Kim J.F."/>
            <person name="Lee H."/>
            <person name="Kwak M.-J."/>
        </authorList>
    </citation>
    <scope>NUCLEOTIDE SEQUENCE [LARGE SCALE GENOMIC DNA]</scope>
    <source>
        <strain evidence="2 3">DS-123</strain>
    </source>
</reference>
<proteinExistence type="predicted"/>
<dbReference type="EMBL" id="CP015249">
    <property type="protein sequence ID" value="ANB17200.1"/>
    <property type="molecule type" value="Genomic_DNA"/>
</dbReference>
<sequence length="47" mass="5228">MAGAGDRFENHQETPDGTRRRSRCTPAGAGRFRRAADGRWLDATVPR</sequence>
<dbReference type="Proteomes" id="UP000076830">
    <property type="component" value="Chromosome"/>
</dbReference>
<evidence type="ECO:0000313" key="2">
    <source>
        <dbReference type="EMBL" id="ANB17200.1"/>
    </source>
</evidence>
<keyword evidence="3" id="KW-1185">Reference proteome</keyword>
<gene>
    <name evidence="2" type="ORF">I596_1170</name>
</gene>
<evidence type="ECO:0000256" key="1">
    <source>
        <dbReference type="SAM" id="MobiDB-lite"/>
    </source>
</evidence>
<evidence type="ECO:0000313" key="3">
    <source>
        <dbReference type="Proteomes" id="UP000076830"/>
    </source>
</evidence>
<feature type="region of interest" description="Disordered" evidence="1">
    <location>
        <begin position="1"/>
        <end position="31"/>
    </location>
</feature>
<accession>A0A160DTB2</accession>
<feature type="compositionally biased region" description="Basic and acidic residues" evidence="1">
    <location>
        <begin position="1"/>
        <end position="19"/>
    </location>
</feature>
<dbReference type="KEGG" id="dko:I596_1170"/>
<dbReference type="STRING" id="1300342.I596_1170"/>
<name>A0A160DTB2_9GAMM</name>
<protein>
    <submittedName>
        <fullName evidence="2">Uncharacterized protein</fullName>
    </submittedName>
</protein>